<keyword evidence="1" id="KW-0732">Signal</keyword>
<gene>
    <name evidence="2" type="ORF">IWW39_003402</name>
</gene>
<organism evidence="2 3">
    <name type="scientific">Coemansia spiralis</name>
    <dbReference type="NCBI Taxonomy" id="417178"/>
    <lineage>
        <taxon>Eukaryota</taxon>
        <taxon>Fungi</taxon>
        <taxon>Fungi incertae sedis</taxon>
        <taxon>Zoopagomycota</taxon>
        <taxon>Kickxellomycotina</taxon>
        <taxon>Kickxellomycetes</taxon>
        <taxon>Kickxellales</taxon>
        <taxon>Kickxellaceae</taxon>
        <taxon>Coemansia</taxon>
    </lineage>
</organism>
<dbReference type="EMBL" id="JANBTX010000095">
    <property type="protein sequence ID" value="KAJ2686762.1"/>
    <property type="molecule type" value="Genomic_DNA"/>
</dbReference>
<dbReference type="OrthoDB" id="10026631at2759"/>
<name>A0A9W8L4C1_9FUNG</name>
<evidence type="ECO:0000256" key="1">
    <source>
        <dbReference type="SAM" id="SignalP"/>
    </source>
</evidence>
<proteinExistence type="predicted"/>
<accession>A0A9W8L4C1</accession>
<evidence type="ECO:0000313" key="3">
    <source>
        <dbReference type="Proteomes" id="UP001151516"/>
    </source>
</evidence>
<comment type="caution">
    <text evidence="2">The sequence shown here is derived from an EMBL/GenBank/DDBJ whole genome shotgun (WGS) entry which is preliminary data.</text>
</comment>
<dbReference type="AlphaFoldDB" id="A0A9W8L4C1"/>
<keyword evidence="3" id="KW-1185">Reference proteome</keyword>
<dbReference type="Proteomes" id="UP001151516">
    <property type="component" value="Unassembled WGS sequence"/>
</dbReference>
<feature type="chain" id="PRO_5040912768" evidence="1">
    <location>
        <begin position="21"/>
        <end position="140"/>
    </location>
</feature>
<sequence>MHYRFLIGFIPLLSALVSSAQDEQPIWYERKPGLGEYDLHRSTYLYCKQAHGGHDQWLVADAGKEGECSKCFCLPDTQRIGCMRTECNEKRPVLRRNTKAMAGYVNHEACVRANNGRTFTRGSSRCVCHQDGAVICTPIR</sequence>
<evidence type="ECO:0000313" key="2">
    <source>
        <dbReference type="EMBL" id="KAJ2686762.1"/>
    </source>
</evidence>
<protein>
    <submittedName>
        <fullName evidence="2">Uncharacterized protein</fullName>
    </submittedName>
</protein>
<feature type="signal peptide" evidence="1">
    <location>
        <begin position="1"/>
        <end position="20"/>
    </location>
</feature>
<reference evidence="2" key="1">
    <citation type="submission" date="2022-07" db="EMBL/GenBank/DDBJ databases">
        <title>Phylogenomic reconstructions and comparative analyses of Kickxellomycotina fungi.</title>
        <authorList>
            <person name="Reynolds N.K."/>
            <person name="Stajich J.E."/>
            <person name="Barry K."/>
            <person name="Grigoriev I.V."/>
            <person name="Crous P."/>
            <person name="Smith M.E."/>
        </authorList>
    </citation>
    <scope>NUCLEOTIDE SEQUENCE</scope>
    <source>
        <strain evidence="2">CBS 109367</strain>
    </source>
</reference>